<keyword evidence="3" id="KW-1185">Reference proteome</keyword>
<keyword evidence="1" id="KW-0175">Coiled coil</keyword>
<name>A0ABT3P0J1_9PROT</name>
<reference evidence="2 3" key="1">
    <citation type="submission" date="2022-10" db="EMBL/GenBank/DDBJ databases">
        <title>Roseococcus glaciei nov., sp. nov., isolated from glacier.</title>
        <authorList>
            <person name="Liu Q."/>
            <person name="Xin Y.-H."/>
        </authorList>
    </citation>
    <scope>NUCLEOTIDE SEQUENCE [LARGE SCALE GENOMIC DNA]</scope>
    <source>
        <strain evidence="2 3">MDT2-1-1</strain>
    </source>
</reference>
<evidence type="ECO:0000313" key="2">
    <source>
        <dbReference type="EMBL" id="MCW8087926.1"/>
    </source>
</evidence>
<gene>
    <name evidence="2" type="ORF">OF850_20180</name>
</gene>
<proteinExistence type="predicted"/>
<feature type="coiled-coil region" evidence="1">
    <location>
        <begin position="1"/>
        <end position="68"/>
    </location>
</feature>
<dbReference type="RefSeq" id="WP_301592133.1">
    <property type="nucleotide sequence ID" value="NZ_JAPFQI010000023.1"/>
</dbReference>
<evidence type="ECO:0000313" key="3">
    <source>
        <dbReference type="Proteomes" id="UP001526430"/>
    </source>
</evidence>
<protein>
    <submittedName>
        <fullName evidence="2">Uncharacterized protein</fullName>
    </submittedName>
</protein>
<dbReference type="Proteomes" id="UP001526430">
    <property type="component" value="Unassembled WGS sequence"/>
</dbReference>
<accession>A0ABT3P0J1</accession>
<sequence length="73" mass="8399">MIRLEDPLAEAERLVREAEERVTGKRALSDRLEQEGHPELATSARAVLAVYERTLELLREHLHRERQARSPGS</sequence>
<dbReference type="EMBL" id="JAPFQI010000023">
    <property type="protein sequence ID" value="MCW8087926.1"/>
    <property type="molecule type" value="Genomic_DNA"/>
</dbReference>
<comment type="caution">
    <text evidence="2">The sequence shown here is derived from an EMBL/GenBank/DDBJ whole genome shotgun (WGS) entry which is preliminary data.</text>
</comment>
<organism evidence="2 3">
    <name type="scientific">Sabulicella glaciei</name>
    <dbReference type="NCBI Taxonomy" id="2984948"/>
    <lineage>
        <taxon>Bacteria</taxon>
        <taxon>Pseudomonadati</taxon>
        <taxon>Pseudomonadota</taxon>
        <taxon>Alphaproteobacteria</taxon>
        <taxon>Acetobacterales</taxon>
        <taxon>Acetobacteraceae</taxon>
        <taxon>Sabulicella</taxon>
    </lineage>
</organism>
<evidence type="ECO:0000256" key="1">
    <source>
        <dbReference type="SAM" id="Coils"/>
    </source>
</evidence>